<dbReference type="Proteomes" id="UP001156672">
    <property type="component" value="Unassembled WGS sequence"/>
</dbReference>
<reference evidence="2 3" key="2">
    <citation type="submission" date="2015-06" db="EMBL/GenBank/DDBJ databases">
        <title>Improved classification and identification of acetic acid bacteria using matrix-assisted laser desorption/ionization time-of-flight mass spectrometry; Gluconobacter nephelii and Gluconobacter uchimurae are later heterotypic synonyms of Gluconobacter japonicus and Gluconobacter oxydans, respectively.</title>
        <authorList>
            <person name="Li L."/>
            <person name="Cleenwerck I."/>
            <person name="De Vuyst L."/>
            <person name="Vandamme P."/>
        </authorList>
    </citation>
    <scope>NUCLEOTIDE SEQUENCE [LARGE SCALE GENOMIC DNA]</scope>
    <source>
        <strain evidence="2 3">LMG 1356</strain>
    </source>
</reference>
<dbReference type="InterPro" id="IPR023138">
    <property type="entry name" value="NMB0513-like_sf"/>
</dbReference>
<comment type="caution">
    <text evidence="2">The sequence shown here is derived from an EMBL/GenBank/DDBJ whole genome shotgun (WGS) entry which is preliminary data.</text>
</comment>
<name>A0AAW3QTE2_9PROT</name>
<organism evidence="2 3">
    <name type="scientific">Gluconobacter albidus</name>
    <dbReference type="NCBI Taxonomy" id="318683"/>
    <lineage>
        <taxon>Bacteria</taxon>
        <taxon>Pseudomonadati</taxon>
        <taxon>Pseudomonadota</taxon>
        <taxon>Alphaproteobacteria</taxon>
        <taxon>Acetobacterales</taxon>
        <taxon>Acetobacteraceae</taxon>
        <taxon>Gluconobacter</taxon>
    </lineage>
</organism>
<reference evidence="1" key="4">
    <citation type="submission" date="2023-01" db="EMBL/GenBank/DDBJ databases">
        <title>Draft genome sequence of Gluconobacter albidus strain NBRC 3250.</title>
        <authorList>
            <person name="Sun Q."/>
            <person name="Mori K."/>
        </authorList>
    </citation>
    <scope>NUCLEOTIDE SEQUENCE</scope>
    <source>
        <strain evidence="1">NBRC 3250</strain>
    </source>
</reference>
<protein>
    <recommendedName>
        <fullName evidence="5">DUF596 domain-containing protein</fullName>
    </recommendedName>
</protein>
<evidence type="ECO:0000313" key="4">
    <source>
        <dbReference type="Proteomes" id="UP001156672"/>
    </source>
</evidence>
<evidence type="ECO:0008006" key="5">
    <source>
        <dbReference type="Google" id="ProtNLM"/>
    </source>
</evidence>
<gene>
    <name evidence="2" type="ORF">AD941_13410</name>
    <name evidence="1" type="ORF">GCM10007866_25450</name>
</gene>
<evidence type="ECO:0000313" key="1">
    <source>
        <dbReference type="EMBL" id="GLQ70092.1"/>
    </source>
</evidence>
<evidence type="ECO:0000313" key="3">
    <source>
        <dbReference type="Proteomes" id="UP000075682"/>
    </source>
</evidence>
<dbReference type="RefSeq" id="WP_062032677.1">
    <property type="nucleotide sequence ID" value="NZ_BEWL01000005.1"/>
</dbReference>
<keyword evidence="4" id="KW-1185">Reference proteome</keyword>
<sequence>MPAFTDAQVRNWIEYGGDDLYLFYSTVTDESFPELDPHEKRELFLEVLEYCLQKRYLLLKAHPEFVAYKYSTMRPGEKGNPKQPHTPKEFVEYFRISWPDPAQSKDYDIDVVINLEMGGRMWWAIDGNEPTEWFNDYPENFQWPRKNNPG</sequence>
<accession>A0AAW3QTE2</accession>
<proteinExistence type="predicted"/>
<dbReference type="AlphaFoldDB" id="A0AAW3QTE2"/>
<dbReference type="EMBL" id="BSNW01000049">
    <property type="protein sequence ID" value="GLQ70092.1"/>
    <property type="molecule type" value="Genomic_DNA"/>
</dbReference>
<evidence type="ECO:0000313" key="2">
    <source>
        <dbReference type="EMBL" id="KXV36873.1"/>
    </source>
</evidence>
<dbReference type="EMBL" id="LHZN01000144">
    <property type="protein sequence ID" value="KXV36873.1"/>
    <property type="molecule type" value="Genomic_DNA"/>
</dbReference>
<dbReference type="SUPFAM" id="SSF160472">
    <property type="entry name" value="NMB0513-like"/>
    <property type="match status" value="1"/>
</dbReference>
<dbReference type="Gene3D" id="1.10.3510.10">
    <property type="entry name" value="NMB0513-like"/>
    <property type="match status" value="1"/>
</dbReference>
<reference evidence="1" key="1">
    <citation type="journal article" date="2014" name="Int. J. Syst. Evol. Microbiol.">
        <title>Complete genome of a new Firmicutes species belonging to the dominant human colonic microbiota ('Ruminococcus bicirculans') reveals two chromosomes and a selective capacity to utilize plant glucans.</title>
        <authorList>
            <consortium name="NISC Comparative Sequencing Program"/>
            <person name="Wegmann U."/>
            <person name="Louis P."/>
            <person name="Goesmann A."/>
            <person name="Henrissat B."/>
            <person name="Duncan S.H."/>
            <person name="Flint H.J."/>
        </authorList>
    </citation>
    <scope>NUCLEOTIDE SEQUENCE</scope>
    <source>
        <strain evidence="1">NBRC 3250</strain>
    </source>
</reference>
<dbReference type="Proteomes" id="UP000075682">
    <property type="component" value="Unassembled WGS sequence"/>
</dbReference>
<reference evidence="4" key="3">
    <citation type="journal article" date="2019" name="Int. J. Syst. Evol. Microbiol.">
        <title>The Global Catalogue of Microorganisms (GCM) 10K type strain sequencing project: providing services to taxonomists for standard genome sequencing and annotation.</title>
        <authorList>
            <consortium name="The Broad Institute Genomics Platform"/>
            <consortium name="The Broad Institute Genome Sequencing Center for Infectious Disease"/>
            <person name="Wu L."/>
            <person name="Ma J."/>
        </authorList>
    </citation>
    <scope>NUCLEOTIDE SEQUENCE [LARGE SCALE GENOMIC DNA]</scope>
    <source>
        <strain evidence="4">NBRC 3250</strain>
    </source>
</reference>